<comment type="pathway">
    <text evidence="2">Secondary metabolite biosynthesis.</text>
</comment>
<evidence type="ECO:0000256" key="5">
    <source>
        <dbReference type="ARBA" id="ARBA00022723"/>
    </source>
</evidence>
<dbReference type="GO" id="GO:0020037">
    <property type="term" value="F:heme binding"/>
    <property type="evidence" value="ECO:0007669"/>
    <property type="project" value="InterPro"/>
</dbReference>
<dbReference type="InterPro" id="IPR017972">
    <property type="entry name" value="Cyt_P450_CS"/>
</dbReference>
<dbReference type="InterPro" id="IPR002401">
    <property type="entry name" value="Cyt_P450_E_grp-I"/>
</dbReference>
<keyword evidence="8 10" id="KW-0503">Monooxygenase</keyword>
<dbReference type="EMBL" id="MU150233">
    <property type="protein sequence ID" value="KAF9468308.1"/>
    <property type="molecule type" value="Genomic_DNA"/>
</dbReference>
<gene>
    <name evidence="12" type="ORF">BDZ94DRAFT_1317978</name>
</gene>
<keyword evidence="11" id="KW-1133">Transmembrane helix</keyword>
<dbReference type="Proteomes" id="UP000807353">
    <property type="component" value="Unassembled WGS sequence"/>
</dbReference>
<keyword evidence="4 9" id="KW-0349">Heme</keyword>
<keyword evidence="11" id="KW-0812">Transmembrane</keyword>
<evidence type="ECO:0000313" key="13">
    <source>
        <dbReference type="Proteomes" id="UP000807353"/>
    </source>
</evidence>
<dbReference type="PROSITE" id="PS00086">
    <property type="entry name" value="CYTOCHROME_P450"/>
    <property type="match status" value="1"/>
</dbReference>
<dbReference type="PANTHER" id="PTHR46300">
    <property type="entry name" value="P450, PUTATIVE (EUROFUNG)-RELATED-RELATED"/>
    <property type="match status" value="1"/>
</dbReference>
<comment type="caution">
    <text evidence="12">The sequence shown here is derived from an EMBL/GenBank/DDBJ whole genome shotgun (WGS) entry which is preliminary data.</text>
</comment>
<dbReference type="InterPro" id="IPR050364">
    <property type="entry name" value="Cytochrome_P450_fung"/>
</dbReference>
<keyword evidence="7 9" id="KW-0408">Iron</keyword>
<dbReference type="InterPro" id="IPR001128">
    <property type="entry name" value="Cyt_P450"/>
</dbReference>
<sequence length="520" mass="58505">MAELLLFSVPLSFLGITIFVLVASAIRRRLLGRVSLLPPGPPGFPMIGNISFLFTKSPWLQFTRWHRKYGPIVYIKIAGKSLVILNTAETAFDLLDRRGSNYTDRPRLIMAGELLAGGVHIGFIPHGPLWRKLRRLSHISFNSQACEKYFQTQELEAAFLINRLLNNSPHWEDRIQLFAASSILTIIYGRPPTTSMKDPLILRINNFMDCILKAAVPGSYWVDVFPVLNLVPSWMAPFKQFGMRAHQEFTDLFNQLLWPLPVPQKNTEGKQTFSAKIIDEYQQIGLSEKEASWLAGVMFGAGSDTTAAVLVVFVLAMLLNPTIMKKAQQEIDNVVGHDRLPNFTDRVRLPFINAIVKETLRWKPITPLGLARQATKDDIYNGYYIPAGSIVMTNVWAMNHNDEIYKNPSTFDPERYLGPDFEELKPGHTRGGTHAFGFGRRVCVGANIATNSVFIAIAHIIWAFDIAPSDLAPLPSPDDIIDTGVVVRPAPFCCKFTPRHQTREHTLDIFLSGETYNDQL</sequence>
<feature type="binding site" description="axial binding residue" evidence="9">
    <location>
        <position position="443"/>
    </location>
    <ligand>
        <name>heme</name>
        <dbReference type="ChEBI" id="CHEBI:30413"/>
    </ligand>
    <ligandPart>
        <name>Fe</name>
        <dbReference type="ChEBI" id="CHEBI:18248"/>
    </ligandPart>
</feature>
<dbReference type="GO" id="GO:0004497">
    <property type="term" value="F:monooxygenase activity"/>
    <property type="evidence" value="ECO:0007669"/>
    <property type="project" value="UniProtKB-KW"/>
</dbReference>
<dbReference type="PRINTS" id="PR00463">
    <property type="entry name" value="EP450I"/>
</dbReference>
<accession>A0A9P6CQ58</accession>
<protein>
    <submittedName>
        <fullName evidence="12">Cytochrome P450</fullName>
    </submittedName>
</protein>
<dbReference type="InterPro" id="IPR036396">
    <property type="entry name" value="Cyt_P450_sf"/>
</dbReference>
<dbReference type="PRINTS" id="PR00385">
    <property type="entry name" value="P450"/>
</dbReference>
<name>A0A9P6CQ58_9AGAR</name>
<dbReference type="Gene3D" id="1.10.630.10">
    <property type="entry name" value="Cytochrome P450"/>
    <property type="match status" value="1"/>
</dbReference>
<reference evidence="12" key="1">
    <citation type="submission" date="2020-11" db="EMBL/GenBank/DDBJ databases">
        <authorList>
            <consortium name="DOE Joint Genome Institute"/>
            <person name="Ahrendt S."/>
            <person name="Riley R."/>
            <person name="Andreopoulos W."/>
            <person name="Labutti K."/>
            <person name="Pangilinan J."/>
            <person name="Ruiz-Duenas F.J."/>
            <person name="Barrasa J.M."/>
            <person name="Sanchez-Garcia M."/>
            <person name="Camarero S."/>
            <person name="Miyauchi S."/>
            <person name="Serrano A."/>
            <person name="Linde D."/>
            <person name="Babiker R."/>
            <person name="Drula E."/>
            <person name="Ayuso-Fernandez I."/>
            <person name="Pacheco R."/>
            <person name="Padilla G."/>
            <person name="Ferreira P."/>
            <person name="Barriuso J."/>
            <person name="Kellner H."/>
            <person name="Castanera R."/>
            <person name="Alfaro M."/>
            <person name="Ramirez L."/>
            <person name="Pisabarro A.G."/>
            <person name="Kuo A."/>
            <person name="Tritt A."/>
            <person name="Lipzen A."/>
            <person name="He G."/>
            <person name="Yan M."/>
            <person name="Ng V."/>
            <person name="Cullen D."/>
            <person name="Martin F."/>
            <person name="Rosso M.-N."/>
            <person name="Henrissat B."/>
            <person name="Hibbett D."/>
            <person name="Martinez A.T."/>
            <person name="Grigoriev I.V."/>
        </authorList>
    </citation>
    <scope>NUCLEOTIDE SEQUENCE</scope>
    <source>
        <strain evidence="12">CBS 247.69</strain>
    </source>
</reference>
<organism evidence="12 13">
    <name type="scientific">Collybia nuda</name>
    <dbReference type="NCBI Taxonomy" id="64659"/>
    <lineage>
        <taxon>Eukaryota</taxon>
        <taxon>Fungi</taxon>
        <taxon>Dikarya</taxon>
        <taxon>Basidiomycota</taxon>
        <taxon>Agaricomycotina</taxon>
        <taxon>Agaricomycetes</taxon>
        <taxon>Agaricomycetidae</taxon>
        <taxon>Agaricales</taxon>
        <taxon>Tricholomatineae</taxon>
        <taxon>Clitocybaceae</taxon>
        <taxon>Collybia</taxon>
    </lineage>
</organism>
<evidence type="ECO:0000256" key="4">
    <source>
        <dbReference type="ARBA" id="ARBA00022617"/>
    </source>
</evidence>
<keyword evidence="13" id="KW-1185">Reference proteome</keyword>
<evidence type="ECO:0000256" key="2">
    <source>
        <dbReference type="ARBA" id="ARBA00005179"/>
    </source>
</evidence>
<evidence type="ECO:0000256" key="3">
    <source>
        <dbReference type="ARBA" id="ARBA00010617"/>
    </source>
</evidence>
<evidence type="ECO:0000256" key="9">
    <source>
        <dbReference type="PIRSR" id="PIRSR602401-1"/>
    </source>
</evidence>
<keyword evidence="11" id="KW-0472">Membrane</keyword>
<evidence type="ECO:0000256" key="6">
    <source>
        <dbReference type="ARBA" id="ARBA00023002"/>
    </source>
</evidence>
<dbReference type="AlphaFoldDB" id="A0A9P6CQ58"/>
<comment type="similarity">
    <text evidence="3 10">Belongs to the cytochrome P450 family.</text>
</comment>
<feature type="transmembrane region" description="Helical" evidence="11">
    <location>
        <begin position="293"/>
        <end position="319"/>
    </location>
</feature>
<dbReference type="GO" id="GO:0005506">
    <property type="term" value="F:iron ion binding"/>
    <property type="evidence" value="ECO:0007669"/>
    <property type="project" value="InterPro"/>
</dbReference>
<evidence type="ECO:0000256" key="7">
    <source>
        <dbReference type="ARBA" id="ARBA00023004"/>
    </source>
</evidence>
<keyword evidence="6 10" id="KW-0560">Oxidoreductase</keyword>
<dbReference type="SUPFAM" id="SSF48264">
    <property type="entry name" value="Cytochrome P450"/>
    <property type="match status" value="1"/>
</dbReference>
<dbReference type="Pfam" id="PF00067">
    <property type="entry name" value="p450"/>
    <property type="match status" value="1"/>
</dbReference>
<keyword evidence="5 9" id="KW-0479">Metal-binding</keyword>
<dbReference type="CDD" id="cd11065">
    <property type="entry name" value="CYP64-like"/>
    <property type="match status" value="1"/>
</dbReference>
<evidence type="ECO:0000313" key="12">
    <source>
        <dbReference type="EMBL" id="KAF9468308.1"/>
    </source>
</evidence>
<evidence type="ECO:0000256" key="11">
    <source>
        <dbReference type="SAM" id="Phobius"/>
    </source>
</evidence>
<dbReference type="GO" id="GO:0016705">
    <property type="term" value="F:oxidoreductase activity, acting on paired donors, with incorporation or reduction of molecular oxygen"/>
    <property type="evidence" value="ECO:0007669"/>
    <property type="project" value="InterPro"/>
</dbReference>
<evidence type="ECO:0000256" key="8">
    <source>
        <dbReference type="ARBA" id="ARBA00023033"/>
    </source>
</evidence>
<evidence type="ECO:0000256" key="1">
    <source>
        <dbReference type="ARBA" id="ARBA00001971"/>
    </source>
</evidence>
<feature type="transmembrane region" description="Helical" evidence="11">
    <location>
        <begin position="6"/>
        <end position="26"/>
    </location>
</feature>
<dbReference type="OrthoDB" id="2789670at2759"/>
<comment type="cofactor">
    <cofactor evidence="1 9">
        <name>heme</name>
        <dbReference type="ChEBI" id="CHEBI:30413"/>
    </cofactor>
</comment>
<evidence type="ECO:0000256" key="10">
    <source>
        <dbReference type="RuleBase" id="RU000461"/>
    </source>
</evidence>
<proteinExistence type="inferred from homology"/>